<dbReference type="KEGG" id="mpof:MPOR_12950"/>
<dbReference type="AlphaFoldDB" id="A0A6N4V778"/>
<evidence type="ECO:0000313" key="5">
    <source>
        <dbReference type="Proteomes" id="UP000466785"/>
    </source>
</evidence>
<evidence type="ECO:0000256" key="1">
    <source>
        <dbReference type="ARBA" id="ARBA00006226"/>
    </source>
</evidence>
<evidence type="ECO:0000256" key="2">
    <source>
        <dbReference type="ARBA" id="ARBA00022649"/>
    </source>
</evidence>
<gene>
    <name evidence="4" type="ORF">MPOR_12950</name>
</gene>
<dbReference type="Pfam" id="PF05016">
    <property type="entry name" value="ParE_toxin"/>
    <property type="match status" value="1"/>
</dbReference>
<dbReference type="Gene3D" id="3.30.2310.20">
    <property type="entry name" value="RelE-like"/>
    <property type="match status" value="1"/>
</dbReference>
<dbReference type="EMBL" id="AP022570">
    <property type="protein sequence ID" value="BBX50269.1"/>
    <property type="molecule type" value="Genomic_DNA"/>
</dbReference>
<dbReference type="RefSeq" id="WP_163672990.1">
    <property type="nucleotide sequence ID" value="NZ_AP022570.1"/>
</dbReference>
<proteinExistence type="inferred from homology"/>
<evidence type="ECO:0000313" key="4">
    <source>
        <dbReference type="EMBL" id="BBX50269.1"/>
    </source>
</evidence>
<dbReference type="PANTHER" id="PTHR33755">
    <property type="entry name" value="TOXIN PARE1-RELATED"/>
    <property type="match status" value="1"/>
</dbReference>
<dbReference type="Proteomes" id="UP000466785">
    <property type="component" value="Chromosome"/>
</dbReference>
<sequence>MNRYLLSPAAQADLEQIWAFSVDRWGRDQAENYLREIQRGIDRVADNPMIGRVCDEVRSGYRRHPVGSHVLFYRVEGNMIDVVRILHKRMEMDLHLD</sequence>
<reference evidence="4 5" key="1">
    <citation type="journal article" date="2019" name="Emerg. Microbes Infect.">
        <title>Comprehensive subspecies identification of 175 nontuberculous mycobacteria species based on 7547 genomic profiles.</title>
        <authorList>
            <person name="Matsumoto Y."/>
            <person name="Kinjo T."/>
            <person name="Motooka D."/>
            <person name="Nabeya D."/>
            <person name="Jung N."/>
            <person name="Uechi K."/>
            <person name="Horii T."/>
            <person name="Iida T."/>
            <person name="Fujita J."/>
            <person name="Nakamura S."/>
        </authorList>
    </citation>
    <scope>NUCLEOTIDE SEQUENCE [LARGE SCALE GENOMIC DNA]</scope>
    <source>
        <strain evidence="4 5">JCM 12603</strain>
    </source>
</reference>
<evidence type="ECO:0000256" key="3">
    <source>
        <dbReference type="PIRNR" id="PIRNR029218"/>
    </source>
</evidence>
<dbReference type="PANTHER" id="PTHR33755:SF9">
    <property type="entry name" value="TOXIN PARE1"/>
    <property type="match status" value="1"/>
</dbReference>
<dbReference type="InterPro" id="IPR051803">
    <property type="entry name" value="TA_system_RelE-like_toxin"/>
</dbReference>
<dbReference type="SUPFAM" id="SSF143011">
    <property type="entry name" value="RelE-like"/>
    <property type="match status" value="1"/>
</dbReference>
<keyword evidence="2" id="KW-1277">Toxin-antitoxin system</keyword>
<dbReference type="InterPro" id="IPR007712">
    <property type="entry name" value="RelE/ParE_toxin"/>
</dbReference>
<comment type="similarity">
    <text evidence="1 3">Belongs to the RelE toxin family.</text>
</comment>
<protein>
    <recommendedName>
        <fullName evidence="3">Toxin</fullName>
    </recommendedName>
</protein>
<dbReference type="InterPro" id="IPR028344">
    <property type="entry name" value="ParE1/4"/>
</dbReference>
<keyword evidence="5" id="KW-1185">Reference proteome</keyword>
<dbReference type="PIRSF" id="PIRSF029218">
    <property type="entry name" value="ParE"/>
    <property type="match status" value="1"/>
</dbReference>
<dbReference type="InterPro" id="IPR035093">
    <property type="entry name" value="RelE/ParE_toxin_dom_sf"/>
</dbReference>
<organism evidence="4 5">
    <name type="scientific">Mycolicibacterium poriferae</name>
    <dbReference type="NCBI Taxonomy" id="39694"/>
    <lineage>
        <taxon>Bacteria</taxon>
        <taxon>Bacillati</taxon>
        <taxon>Actinomycetota</taxon>
        <taxon>Actinomycetes</taxon>
        <taxon>Mycobacteriales</taxon>
        <taxon>Mycobacteriaceae</taxon>
        <taxon>Mycolicibacterium</taxon>
    </lineage>
</organism>
<name>A0A6N4V778_9MYCO</name>
<accession>A0A6N4V778</accession>